<keyword evidence="2 3" id="KW-0802">TPR repeat</keyword>
<dbReference type="AlphaFoldDB" id="A0A1U9Z6E7"/>
<keyword evidence="4" id="KW-0830">Ubiquinone</keyword>
<keyword evidence="4" id="KW-0489">Methyltransferase</keyword>
<gene>
    <name evidence="4" type="ORF">Mame_04009</name>
</gene>
<feature type="repeat" description="TPR" evidence="3">
    <location>
        <begin position="10"/>
        <end position="43"/>
    </location>
</feature>
<dbReference type="KEGG" id="mmed:Mame_04009"/>
<dbReference type="SUPFAM" id="SSF48452">
    <property type="entry name" value="TPR-like"/>
    <property type="match status" value="1"/>
</dbReference>
<dbReference type="Gene3D" id="1.25.40.10">
    <property type="entry name" value="Tetratricopeptide repeat domain"/>
    <property type="match status" value="1"/>
</dbReference>
<keyword evidence="4" id="KW-0808">Transferase</keyword>
<evidence type="ECO:0000256" key="3">
    <source>
        <dbReference type="PROSITE-ProRule" id="PRU00339"/>
    </source>
</evidence>
<keyword evidence="5" id="KW-1185">Reference proteome</keyword>
<organism evidence="4 5">
    <name type="scientific">Martelella mediterranea DSM 17316</name>
    <dbReference type="NCBI Taxonomy" id="1122214"/>
    <lineage>
        <taxon>Bacteria</taxon>
        <taxon>Pseudomonadati</taxon>
        <taxon>Pseudomonadota</taxon>
        <taxon>Alphaproteobacteria</taxon>
        <taxon>Hyphomicrobiales</taxon>
        <taxon>Aurantimonadaceae</taxon>
        <taxon>Martelella</taxon>
    </lineage>
</organism>
<dbReference type="GO" id="GO:0032259">
    <property type="term" value="P:methylation"/>
    <property type="evidence" value="ECO:0007669"/>
    <property type="project" value="UniProtKB-KW"/>
</dbReference>
<reference evidence="4 5" key="1">
    <citation type="submission" date="2017-03" db="EMBL/GenBank/DDBJ databases">
        <title>Foreign affairs: Plasmid Transfer between Roseobacters and Rhizobia.</title>
        <authorList>
            <person name="Bartling P."/>
            <person name="Bunk B."/>
            <person name="Overmann J."/>
            <person name="Brinkmann H."/>
            <person name="Petersen J."/>
        </authorList>
    </citation>
    <scope>NUCLEOTIDE SEQUENCE [LARGE SCALE GENOMIC DNA]</scope>
    <source>
        <strain evidence="4 5">MACL11</strain>
    </source>
</reference>
<dbReference type="InterPro" id="IPR013105">
    <property type="entry name" value="TPR_2"/>
</dbReference>
<dbReference type="PANTHER" id="PTHR43861:SF6">
    <property type="entry name" value="METHYLTRANSFERASE TYPE 11"/>
    <property type="match status" value="1"/>
</dbReference>
<keyword evidence="1" id="KW-0677">Repeat</keyword>
<dbReference type="GO" id="GO:0008168">
    <property type="term" value="F:methyltransferase activity"/>
    <property type="evidence" value="ECO:0007669"/>
    <property type="project" value="UniProtKB-KW"/>
</dbReference>
<dbReference type="InterPro" id="IPR029063">
    <property type="entry name" value="SAM-dependent_MTases_sf"/>
</dbReference>
<dbReference type="CDD" id="cd02440">
    <property type="entry name" value="AdoMet_MTases"/>
    <property type="match status" value="1"/>
</dbReference>
<name>A0A1U9Z6E7_9HYPH</name>
<dbReference type="Gene3D" id="3.40.50.150">
    <property type="entry name" value="Vaccinia Virus protein VP39"/>
    <property type="match status" value="1"/>
</dbReference>
<dbReference type="OrthoDB" id="465636at2"/>
<dbReference type="PROSITE" id="PS50005">
    <property type="entry name" value="TPR"/>
    <property type="match status" value="1"/>
</dbReference>
<protein>
    <submittedName>
        <fullName evidence="4">Bifunctional 3-demethylubiquinone-9 3-methyltransferase/ 2-octaprenyl-6-hydroxy phenol methylase</fullName>
    </submittedName>
</protein>
<dbReference type="Pfam" id="PF07719">
    <property type="entry name" value="TPR_2"/>
    <property type="match status" value="1"/>
</dbReference>
<dbReference type="STRING" id="1122214.Mame_04009"/>
<dbReference type="SUPFAM" id="SSF53335">
    <property type="entry name" value="S-adenosyl-L-methionine-dependent methyltransferases"/>
    <property type="match status" value="1"/>
</dbReference>
<dbReference type="Proteomes" id="UP000191135">
    <property type="component" value="Chromosome"/>
</dbReference>
<dbReference type="eggNOG" id="COG4976">
    <property type="taxonomic scope" value="Bacteria"/>
</dbReference>
<evidence type="ECO:0000313" key="4">
    <source>
        <dbReference type="EMBL" id="AQZ53309.1"/>
    </source>
</evidence>
<sequence>MARKIDEKKLAKAYNRALALEKEGRLAEAAEAYREVLALDPEDHGGAEVRLAATGFGDTPLKAPGAYVETLFDQHADDFEDILVEQLGYCVPMTIRQRFQALALGPFRRMLDLGCGTGLGADALSDMADDITGLDISENMVEIAYEKGLYDTLFVAEVEEFLEESDETPFDLVIAADVLPYLGTLDALFQGAAANMETGGIFAFSAETLPEERLKGAGYAVGPHHRFGHSLAYIETGLKNAGFETVEVTDINVRMENGKPTPGYLVIARLQEA</sequence>
<dbReference type="SMART" id="SM00028">
    <property type="entry name" value="TPR"/>
    <property type="match status" value="1"/>
</dbReference>
<dbReference type="PANTHER" id="PTHR43861">
    <property type="entry name" value="TRANS-ACONITATE 2-METHYLTRANSFERASE-RELATED"/>
    <property type="match status" value="1"/>
</dbReference>
<dbReference type="RefSeq" id="WP_018065640.1">
    <property type="nucleotide sequence ID" value="NZ_AQWH01000014.1"/>
</dbReference>
<dbReference type="InterPro" id="IPR019734">
    <property type="entry name" value="TPR_rpt"/>
</dbReference>
<evidence type="ECO:0000256" key="1">
    <source>
        <dbReference type="ARBA" id="ARBA00022737"/>
    </source>
</evidence>
<proteinExistence type="predicted"/>
<evidence type="ECO:0000313" key="5">
    <source>
        <dbReference type="Proteomes" id="UP000191135"/>
    </source>
</evidence>
<dbReference type="Pfam" id="PF13489">
    <property type="entry name" value="Methyltransf_23"/>
    <property type="match status" value="1"/>
</dbReference>
<dbReference type="EMBL" id="CP020330">
    <property type="protein sequence ID" value="AQZ53309.1"/>
    <property type="molecule type" value="Genomic_DNA"/>
</dbReference>
<accession>A0A1U9Z6E7</accession>
<dbReference type="InterPro" id="IPR011990">
    <property type="entry name" value="TPR-like_helical_dom_sf"/>
</dbReference>
<evidence type="ECO:0000256" key="2">
    <source>
        <dbReference type="ARBA" id="ARBA00022803"/>
    </source>
</evidence>